<dbReference type="Pfam" id="PF00246">
    <property type="entry name" value="Peptidase_M14"/>
    <property type="match status" value="1"/>
</dbReference>
<evidence type="ECO:0000256" key="1">
    <source>
        <dbReference type="SAM" id="SignalP"/>
    </source>
</evidence>
<dbReference type="SUPFAM" id="SSF53187">
    <property type="entry name" value="Zn-dependent exopeptidases"/>
    <property type="match status" value="1"/>
</dbReference>
<name>A0ABZ0IQC8_9BACT</name>
<evidence type="ECO:0000313" key="4">
    <source>
        <dbReference type="Proteomes" id="UP001302349"/>
    </source>
</evidence>
<dbReference type="Gene3D" id="3.40.50.880">
    <property type="match status" value="1"/>
</dbReference>
<evidence type="ECO:0000313" key="3">
    <source>
        <dbReference type="EMBL" id="WOK06190.1"/>
    </source>
</evidence>
<dbReference type="CDD" id="cd03143">
    <property type="entry name" value="A4_beta-galactosidase_middle_domain"/>
    <property type="match status" value="1"/>
</dbReference>
<feature type="signal peptide" evidence="1">
    <location>
        <begin position="1"/>
        <end position="18"/>
    </location>
</feature>
<sequence length="838" mass="93946">MRKLLLLLLCLAFTQTWAQVQSPKEFLGYELGERFTRHHRVVEYYQHVAANSSKVVLKEYGRTFEDRPLVYAIATSEANHQNIETIRTDNLKRAGLQSGSPSTNIPIIWLSYNVHGNESVSMEASMATIYELVTNKASWLEEGVVIMDPCINPDGRDRYANYYNQYGNKDYNPDPQSKEHNEVWPGGRANHYLFDLNRDWAWQTQIESQKRIAVYNQWMPQIHVDFHEQGVNSPYYMAPAAKPYHELITKWQYDFQVTIGKNNAKYFDQNGWLYFTKERFDLLYPSYGDTYPVYNGAIGMTYEQGGGGRGGLGVLTAEGDTLTLKDRIAHHHSNGVSTVEVTVANKAQVLQEYQKFFSNNVNSFPGKYKGFVIKGDNNPDKLTALTNWLDAMGVSYGTGAAGKPLKGFNYQTQATESFNLNSSDLVISNYQPRGVLASILFEPSTYVEDSNTYDITAWGVPYAKGLKAYAVSEKIMPGTGKYSAPSAEVTSADKAYAYIARWQTLEDAKFLAQLLKNKVKVRYAETPFSIGGKNYERGTLIITRRGNEQHASRFDGLVKGLAKEYGRSLDATTTGFVDSGKDFGSGDVHYIDAPKVAVLAGNGVSSLAFGETWHFFERQLDYPISVLDTDDFGRFDLSGYDVIIIQNGRYNGLGDGSMKMIDDWVRNGGRLILVQGALNSFADRDGYSLKRYADDDEKAALKKLKEKWDEADASVKYADRERNYIQGIIPGAIYKVSLDNTHPLAYGYGNSYFSLKTAESRFGKLSGAWNVAYIPTGAKPVSGFAGNRVQKELENSLVFGVDRMGGGQVIYMSDNPLFRAFWDNGKLLFANAVFFVGQ</sequence>
<evidence type="ECO:0000259" key="2">
    <source>
        <dbReference type="SMART" id="SM00631"/>
    </source>
</evidence>
<dbReference type="SUPFAM" id="SSF52317">
    <property type="entry name" value="Class I glutamine amidotransferase-like"/>
    <property type="match status" value="1"/>
</dbReference>
<accession>A0ABZ0IQC8</accession>
<dbReference type="RefSeq" id="WP_317488922.1">
    <property type="nucleotide sequence ID" value="NZ_CP136051.1"/>
</dbReference>
<dbReference type="InterPro" id="IPR000834">
    <property type="entry name" value="Peptidase_M14"/>
</dbReference>
<keyword evidence="4" id="KW-1185">Reference proteome</keyword>
<dbReference type="InterPro" id="IPR029062">
    <property type="entry name" value="Class_I_gatase-like"/>
</dbReference>
<dbReference type="SMART" id="SM00631">
    <property type="entry name" value="Zn_pept"/>
    <property type="match status" value="1"/>
</dbReference>
<gene>
    <name evidence="3" type="ORF">RT717_24235</name>
</gene>
<proteinExistence type="predicted"/>
<organism evidence="3 4">
    <name type="scientific">Imperialibacter roseus</name>
    <dbReference type="NCBI Taxonomy" id="1324217"/>
    <lineage>
        <taxon>Bacteria</taxon>
        <taxon>Pseudomonadati</taxon>
        <taxon>Bacteroidota</taxon>
        <taxon>Cytophagia</taxon>
        <taxon>Cytophagales</taxon>
        <taxon>Flammeovirgaceae</taxon>
        <taxon>Imperialibacter</taxon>
    </lineage>
</organism>
<reference evidence="3 4" key="1">
    <citation type="journal article" date="2023" name="Microbiol. Resour. Announc.">
        <title>Complete Genome Sequence of Imperialibacter roseus strain P4T.</title>
        <authorList>
            <person name="Tizabi D.R."/>
            <person name="Bachvaroff T."/>
            <person name="Hill R.T."/>
        </authorList>
    </citation>
    <scope>NUCLEOTIDE SEQUENCE [LARGE SCALE GENOMIC DNA]</scope>
    <source>
        <strain evidence="3 4">P4T</strain>
    </source>
</reference>
<dbReference type="EMBL" id="CP136051">
    <property type="protein sequence ID" value="WOK06190.1"/>
    <property type="molecule type" value="Genomic_DNA"/>
</dbReference>
<protein>
    <submittedName>
        <fullName evidence="3">M14 family metallopeptidase</fullName>
    </submittedName>
</protein>
<dbReference type="Gene3D" id="3.40.630.10">
    <property type="entry name" value="Zn peptidases"/>
    <property type="match status" value="1"/>
</dbReference>
<dbReference type="Proteomes" id="UP001302349">
    <property type="component" value="Chromosome"/>
</dbReference>
<feature type="chain" id="PRO_5045937967" evidence="1">
    <location>
        <begin position="19"/>
        <end position="838"/>
    </location>
</feature>
<feature type="domain" description="Peptidase M14" evidence="2">
    <location>
        <begin position="35"/>
        <end position="326"/>
    </location>
</feature>
<keyword evidence="1" id="KW-0732">Signal</keyword>